<dbReference type="InterPro" id="IPR023772">
    <property type="entry name" value="DNA-bd_HTH_TetR-type_CS"/>
</dbReference>
<accession>X5DAE3</accession>
<dbReference type="EMBL" id="AY034378">
    <property type="protein sequence ID" value="AHW57765.1"/>
    <property type="molecule type" value="Genomic_DNA"/>
</dbReference>
<dbReference type="InterPro" id="IPR001647">
    <property type="entry name" value="HTH_TetR"/>
</dbReference>
<dbReference type="PANTHER" id="PTHR30055">
    <property type="entry name" value="HTH-TYPE TRANSCRIPTIONAL REGULATOR RUTR"/>
    <property type="match status" value="1"/>
</dbReference>
<dbReference type="SMR" id="X5DAE3"/>
<dbReference type="PRINTS" id="PR00455">
    <property type="entry name" value="HTHTETR"/>
</dbReference>
<dbReference type="GO" id="GO:0000976">
    <property type="term" value="F:transcription cis-regulatory region binding"/>
    <property type="evidence" value="ECO:0007669"/>
    <property type="project" value="TreeGrafter"/>
</dbReference>
<reference evidence="6" key="3">
    <citation type="submission" date="2014-04" db="EMBL/GenBank/DDBJ databases">
        <title>Activation of silent natural product biosynthesis pathways by reporter-guided mutant selection.</title>
        <authorList>
            <person name="Guo F."/>
            <person name="Xiang S."/>
            <person name="Li L."/>
            <person name="Wang B."/>
            <person name="Rajasarkka J."/>
            <person name="Grondahl K."/>
            <person name="Hannuksela Y."/>
            <person name="Ai G."/>
            <person name="Metsa-Ketela M."/>
            <person name="Yang K."/>
        </authorList>
    </citation>
    <scope>NUCLEOTIDE SEQUENCE</scope>
    <source>
        <strain evidence="6">PGA64</strain>
    </source>
</reference>
<evidence type="ECO:0000256" key="4">
    <source>
        <dbReference type="PROSITE-ProRule" id="PRU00335"/>
    </source>
</evidence>
<proteinExistence type="predicted"/>
<evidence type="ECO:0000313" key="6">
    <source>
        <dbReference type="EMBL" id="AHW57765.1"/>
    </source>
</evidence>
<name>X5DAE3_9ACTN</name>
<dbReference type="InterPro" id="IPR047923">
    <property type="entry name" value="ArpA-like"/>
</dbReference>
<evidence type="ECO:0000256" key="3">
    <source>
        <dbReference type="ARBA" id="ARBA00023163"/>
    </source>
</evidence>
<dbReference type="SUPFAM" id="SSF48498">
    <property type="entry name" value="Tetracyclin repressor-like, C-terminal domain"/>
    <property type="match status" value="1"/>
</dbReference>
<dbReference type="AlphaFoldDB" id="X5DAE3"/>
<dbReference type="Gene3D" id="1.10.357.10">
    <property type="entry name" value="Tetracycline Repressor, domain 2"/>
    <property type="match status" value="1"/>
</dbReference>
<evidence type="ECO:0000256" key="2">
    <source>
        <dbReference type="ARBA" id="ARBA00023125"/>
    </source>
</evidence>
<sequence>MAQQERGIKSRNLILRAAAEVFDERGYDSASTTEILERSGLTRGALYHHFPSKEAIAIALLSLHGETVAATTEPVKFQAVIDHTFLFAFGLQRDPLLRACVRLAVEQTSFRAHASTPYEQSGAVVQSLLSQALEQGELLPGIDLAEAADMITGTFTGIQVMSRVQTGREDLPERVCTMWRFLLPGLVHPGLICRLRLTPDPAIAEPPVPAREPVAS</sequence>
<organism evidence="6">
    <name type="scientific">Streptomyces sp. PGA64</name>
    <dbReference type="NCBI Taxonomy" id="161235"/>
    <lineage>
        <taxon>Bacteria</taxon>
        <taxon>Bacillati</taxon>
        <taxon>Actinomycetota</taxon>
        <taxon>Actinomycetes</taxon>
        <taxon>Kitasatosporales</taxon>
        <taxon>Streptomycetaceae</taxon>
        <taxon>Streptomyces</taxon>
    </lineage>
</organism>
<evidence type="ECO:0000259" key="5">
    <source>
        <dbReference type="PROSITE" id="PS50977"/>
    </source>
</evidence>
<dbReference type="InterPro" id="IPR009057">
    <property type="entry name" value="Homeodomain-like_sf"/>
</dbReference>
<reference evidence="6" key="1">
    <citation type="journal article" date="2003" name="Antimicrob. Agents Chemother.">
        <title>Engineering anthracycline biosynthesis toward angucyclines.</title>
        <authorList>
            <person name="Metsa-Ketela M."/>
            <person name="Palmu K."/>
            <person name="Kunnari T."/>
            <person name="Ylihonko K."/>
            <person name="Mantsala P."/>
        </authorList>
    </citation>
    <scope>NUCLEOTIDE SEQUENCE</scope>
    <source>
        <strain evidence="6">PGA64</strain>
    </source>
</reference>
<feature type="DNA-binding region" description="H-T-H motif" evidence="4">
    <location>
        <begin position="31"/>
        <end position="50"/>
    </location>
</feature>
<dbReference type="SUPFAM" id="SSF46689">
    <property type="entry name" value="Homeodomain-like"/>
    <property type="match status" value="1"/>
</dbReference>
<dbReference type="Pfam" id="PF21935">
    <property type="entry name" value="TetR_C_45"/>
    <property type="match status" value="1"/>
</dbReference>
<dbReference type="NCBIfam" id="NF041196">
    <property type="entry name" value="ScbR_bind_reg"/>
    <property type="match status" value="1"/>
</dbReference>
<dbReference type="InterPro" id="IPR054126">
    <property type="entry name" value="CprB_TetR_C"/>
</dbReference>
<reference evidence="6" key="2">
    <citation type="journal article" date="2004" name="J. Antibiot.">
        <title>Partial activation of a silent angucycline-type gene cluster from a rubromycin beta producing Streptomyces sp. PGA64.</title>
        <authorList>
            <person name="Metsa-Ketela M."/>
            <person name="Ylihonko K."/>
            <person name="Mantsala P."/>
        </authorList>
    </citation>
    <scope>NUCLEOTIDE SEQUENCE</scope>
    <source>
        <strain evidence="6">PGA64</strain>
    </source>
</reference>
<keyword evidence="1" id="KW-0805">Transcription regulation</keyword>
<dbReference type="PROSITE" id="PS50977">
    <property type="entry name" value="HTH_TETR_2"/>
    <property type="match status" value="1"/>
</dbReference>
<keyword evidence="2 4" id="KW-0238">DNA-binding</keyword>
<dbReference type="PROSITE" id="PS01081">
    <property type="entry name" value="HTH_TETR_1"/>
    <property type="match status" value="1"/>
</dbReference>
<feature type="domain" description="HTH tetR-type" evidence="5">
    <location>
        <begin position="8"/>
        <end position="68"/>
    </location>
</feature>
<protein>
    <submittedName>
        <fullName evidence="6">PgaR2</fullName>
    </submittedName>
</protein>
<dbReference type="Pfam" id="PF00440">
    <property type="entry name" value="TetR_N"/>
    <property type="match status" value="1"/>
</dbReference>
<dbReference type="PANTHER" id="PTHR30055:SF234">
    <property type="entry name" value="HTH-TYPE TRANSCRIPTIONAL REGULATOR BETI"/>
    <property type="match status" value="1"/>
</dbReference>
<dbReference type="InterPro" id="IPR036271">
    <property type="entry name" value="Tet_transcr_reg_TetR-rel_C_sf"/>
</dbReference>
<keyword evidence="3" id="KW-0804">Transcription</keyword>
<evidence type="ECO:0000256" key="1">
    <source>
        <dbReference type="ARBA" id="ARBA00023015"/>
    </source>
</evidence>
<dbReference type="InterPro" id="IPR050109">
    <property type="entry name" value="HTH-type_TetR-like_transc_reg"/>
</dbReference>
<dbReference type="GO" id="GO:0003700">
    <property type="term" value="F:DNA-binding transcription factor activity"/>
    <property type="evidence" value="ECO:0007669"/>
    <property type="project" value="TreeGrafter"/>
</dbReference>